<name>A0A087ST66_AUXPR</name>
<dbReference type="Proteomes" id="UP000028924">
    <property type="component" value="Unassembled WGS sequence"/>
</dbReference>
<sequence length="525" mass="53359">MSRLLSFFNLRKASRPNREGSRNGSSHHGRHLSETDTSCHSAGAVFDIDLSYRGGGYDHAWTHTSMLLQQGIPLELSKAEIEALPTTASALVVHAVRQLIRPSTHFEAALLEDVIAVRTSLALCTGGVDLTEFCEELRALGYLARFSLGHPPPAYSALLDSMPAEFVGPPERLQALVRLLCSEIAGAFAVQGQPLPPWRTLRSMLGKWFDLGAPGPGARHSPGAAPGAGEVPAGAEMALEAGGRVRAAEGTGQAGPPSQGPDPRSSCAGEHPGVEAPDLQTAFSTRPSRESESTASWASPRTSTGLTEGGSGSCSGMAGGMSGLLEGTFVGSDGVGRSTRGGAPPAAPAALRAPPDEDRSNKPRRRAAQQQLAALASRTSPGGGAAGSSAAAGPDRADDGAVAWAPARGEAVAGAAVWDACVRDGAAAVVQAAPGDAGETARLRRCRPAQRTSGGAIPAGALPGALGKASAQPARIEAWPAAAADQAAAPDSPLAPLGASPTPSVRRTGPVDSQGHVTTPQAGRR</sequence>
<gene>
    <name evidence="2" type="ORF">F751_4084</name>
</gene>
<feature type="compositionally biased region" description="Low complexity" evidence="1">
    <location>
        <begin position="453"/>
        <end position="501"/>
    </location>
</feature>
<feature type="region of interest" description="Disordered" evidence="1">
    <location>
        <begin position="15"/>
        <end position="36"/>
    </location>
</feature>
<dbReference type="OrthoDB" id="513087at2759"/>
<feature type="region of interest" description="Disordered" evidence="1">
    <location>
        <begin position="438"/>
        <end position="525"/>
    </location>
</feature>
<dbReference type="EMBL" id="KL662184">
    <property type="protein sequence ID" value="KFM28920.1"/>
    <property type="molecule type" value="Genomic_DNA"/>
</dbReference>
<keyword evidence="3" id="KW-1185">Reference proteome</keyword>
<feature type="region of interest" description="Disordered" evidence="1">
    <location>
        <begin position="246"/>
        <end position="398"/>
    </location>
</feature>
<feature type="compositionally biased region" description="Polar residues" evidence="1">
    <location>
        <begin position="515"/>
        <end position="525"/>
    </location>
</feature>
<protein>
    <submittedName>
        <fullName evidence="2">Uncharacterized protein</fullName>
    </submittedName>
</protein>
<evidence type="ECO:0000256" key="1">
    <source>
        <dbReference type="SAM" id="MobiDB-lite"/>
    </source>
</evidence>
<dbReference type="GeneID" id="23615475"/>
<dbReference type="Pfam" id="PF04720">
    <property type="entry name" value="PDDEXK_6"/>
    <property type="match status" value="1"/>
</dbReference>
<dbReference type="AlphaFoldDB" id="A0A087ST66"/>
<evidence type="ECO:0000313" key="2">
    <source>
        <dbReference type="EMBL" id="KFM28920.1"/>
    </source>
</evidence>
<feature type="compositionally biased region" description="Low complexity" evidence="1">
    <location>
        <begin position="368"/>
        <end position="380"/>
    </location>
</feature>
<reference evidence="2 3" key="1">
    <citation type="journal article" date="2014" name="BMC Genomics">
        <title>Oil accumulation mechanisms of the oleaginous microalga Chlorella protothecoides revealed through its genome, transcriptomes, and proteomes.</title>
        <authorList>
            <person name="Gao C."/>
            <person name="Wang Y."/>
            <person name="Shen Y."/>
            <person name="Yan D."/>
            <person name="He X."/>
            <person name="Dai J."/>
            <person name="Wu Q."/>
        </authorList>
    </citation>
    <scope>NUCLEOTIDE SEQUENCE [LARGE SCALE GENOMIC DNA]</scope>
    <source>
        <strain evidence="2 3">0710</strain>
    </source>
</reference>
<organism evidence="2 3">
    <name type="scientific">Auxenochlorella protothecoides</name>
    <name type="common">Green microalga</name>
    <name type="synonym">Chlorella protothecoides</name>
    <dbReference type="NCBI Taxonomy" id="3075"/>
    <lineage>
        <taxon>Eukaryota</taxon>
        <taxon>Viridiplantae</taxon>
        <taxon>Chlorophyta</taxon>
        <taxon>core chlorophytes</taxon>
        <taxon>Trebouxiophyceae</taxon>
        <taxon>Chlorellales</taxon>
        <taxon>Chlorellaceae</taxon>
        <taxon>Auxenochlorella</taxon>
    </lineage>
</organism>
<evidence type="ECO:0000313" key="3">
    <source>
        <dbReference type="Proteomes" id="UP000028924"/>
    </source>
</evidence>
<feature type="compositionally biased region" description="Low complexity" evidence="1">
    <location>
        <begin position="387"/>
        <end position="398"/>
    </location>
</feature>
<dbReference type="InterPro" id="IPR006502">
    <property type="entry name" value="PDDEXK-like"/>
</dbReference>
<dbReference type="KEGG" id="apro:F751_4084"/>
<feature type="compositionally biased region" description="Gly residues" evidence="1">
    <location>
        <begin position="307"/>
        <end position="322"/>
    </location>
</feature>
<dbReference type="RefSeq" id="XP_011401969.1">
    <property type="nucleotide sequence ID" value="XM_011403667.1"/>
</dbReference>
<accession>A0A087ST66</accession>
<proteinExistence type="predicted"/>